<name>A0A023ING7_HORVV</name>
<dbReference type="AlphaFoldDB" id="A0A023ING7"/>
<dbReference type="EMBL" id="KF686739">
    <property type="protein sequence ID" value="AGW47701.1"/>
    <property type="molecule type" value="Genomic_DNA"/>
</dbReference>
<proteinExistence type="predicted"/>
<organism evidence="2">
    <name type="scientific">Hordeum vulgare subsp. vulgare</name>
    <name type="common">Domesticated barley</name>
    <dbReference type="NCBI Taxonomy" id="112509"/>
    <lineage>
        <taxon>Eukaryota</taxon>
        <taxon>Viridiplantae</taxon>
        <taxon>Streptophyta</taxon>
        <taxon>Embryophyta</taxon>
        <taxon>Tracheophyta</taxon>
        <taxon>Spermatophyta</taxon>
        <taxon>Magnoliopsida</taxon>
        <taxon>Liliopsida</taxon>
        <taxon>Poales</taxon>
        <taxon>Poaceae</taxon>
        <taxon>BOP clade</taxon>
        <taxon>Pooideae</taxon>
        <taxon>Triticodae</taxon>
        <taxon>Triticeae</taxon>
        <taxon>Hordeinae</taxon>
        <taxon>Hordeum</taxon>
    </lineage>
</organism>
<feature type="compositionally biased region" description="Basic residues" evidence="1">
    <location>
        <begin position="37"/>
        <end position="47"/>
    </location>
</feature>
<protein>
    <submittedName>
        <fullName evidence="2">Uncharacterized protein</fullName>
    </submittedName>
</protein>
<evidence type="ECO:0000256" key="1">
    <source>
        <dbReference type="SAM" id="MobiDB-lite"/>
    </source>
</evidence>
<reference evidence="2" key="1">
    <citation type="journal article" date="2014" name="Funct. Integr. Genomics">
        <title>The barley Frost resistance-H2 locus.</title>
        <authorList>
            <person name="Pasquariello M."/>
            <person name="Barabaschi D."/>
            <person name="Himmelbach A."/>
            <person name="Steuernagel B."/>
            <person name="Ariyadasa R."/>
            <person name="Stein N."/>
            <person name="Gandolfi F."/>
            <person name="Tenedini E."/>
            <person name="Bernardis I."/>
            <person name="Tagliafico E."/>
            <person name="Pecchioni N."/>
            <person name="Francia E."/>
        </authorList>
    </citation>
    <scope>NUCLEOTIDE SEQUENCE</scope>
</reference>
<feature type="compositionally biased region" description="Basic and acidic residues" evidence="1">
    <location>
        <begin position="12"/>
        <end position="36"/>
    </location>
</feature>
<feature type="region of interest" description="Disordered" evidence="1">
    <location>
        <begin position="1"/>
        <end position="82"/>
    </location>
</feature>
<sequence length="93" mass="10332">MGELMDTLTRYAEADDTKDPGEDGKGNSPKKGDSTKNHTRFQGRNHHNQGTNGKRRPQEEPSDLVANTNANDGKKKNRGFSGKRLVKFSVLTF</sequence>
<evidence type="ECO:0000313" key="2">
    <source>
        <dbReference type="EMBL" id="AGW47701.1"/>
    </source>
</evidence>
<accession>A0A023ING7</accession>